<sequence length="100" mass="10879">MCNCSLNVVGSADNAQRKGKATAAIKSSMEILPIKALLEKFPSIFEESLGHCTKIKAHLELKPDILPKFIKARTLPFAMHDAVDAELNHLVALQVLTPVS</sequence>
<dbReference type="InterPro" id="IPR050951">
    <property type="entry name" value="Retrovirus_Pol_polyprotein"/>
</dbReference>
<dbReference type="AlphaFoldDB" id="A0A914X3Y1"/>
<dbReference type="Proteomes" id="UP000887566">
    <property type="component" value="Unplaced"/>
</dbReference>
<name>A0A914X3Y1_9BILA</name>
<organism evidence="1 2">
    <name type="scientific">Plectus sambesii</name>
    <dbReference type="NCBI Taxonomy" id="2011161"/>
    <lineage>
        <taxon>Eukaryota</taxon>
        <taxon>Metazoa</taxon>
        <taxon>Ecdysozoa</taxon>
        <taxon>Nematoda</taxon>
        <taxon>Chromadorea</taxon>
        <taxon>Plectida</taxon>
        <taxon>Plectina</taxon>
        <taxon>Plectoidea</taxon>
        <taxon>Plectidae</taxon>
        <taxon>Plectus</taxon>
    </lineage>
</organism>
<dbReference type="PANTHER" id="PTHR37984:SF5">
    <property type="entry name" value="PROTEIN NYNRIN-LIKE"/>
    <property type="match status" value="1"/>
</dbReference>
<reference evidence="2" key="1">
    <citation type="submission" date="2022-11" db="UniProtKB">
        <authorList>
            <consortium name="WormBaseParasite"/>
        </authorList>
    </citation>
    <scope>IDENTIFICATION</scope>
</reference>
<accession>A0A914X3Y1</accession>
<dbReference type="PANTHER" id="PTHR37984">
    <property type="entry name" value="PROTEIN CBG26694"/>
    <property type="match status" value="1"/>
</dbReference>
<proteinExistence type="predicted"/>
<evidence type="ECO:0000313" key="2">
    <source>
        <dbReference type="WBParaSite" id="PSAMB.scaffold6567size9211.g28715.t1"/>
    </source>
</evidence>
<protein>
    <submittedName>
        <fullName evidence="2">Uncharacterized protein</fullName>
    </submittedName>
</protein>
<evidence type="ECO:0000313" key="1">
    <source>
        <dbReference type="Proteomes" id="UP000887566"/>
    </source>
</evidence>
<keyword evidence="1" id="KW-1185">Reference proteome</keyword>
<dbReference type="WBParaSite" id="PSAMB.scaffold6567size9211.g28715.t1">
    <property type="protein sequence ID" value="PSAMB.scaffold6567size9211.g28715.t1"/>
    <property type="gene ID" value="PSAMB.scaffold6567size9211.g28715"/>
</dbReference>